<reference evidence="2" key="1">
    <citation type="submission" date="2017-08" db="EMBL/GenBank/DDBJ databases">
        <authorList>
            <person name="Varghese N."/>
            <person name="Submissions S."/>
        </authorList>
    </citation>
    <scope>NUCLEOTIDE SEQUENCE [LARGE SCALE GENOMIC DNA]</scope>
    <source>
        <strain evidence="2">JC23</strain>
    </source>
</reference>
<name>A0A285UGZ8_9BACL</name>
<accession>A0A285UGZ8</accession>
<dbReference type="RefSeq" id="WP_170949487.1">
    <property type="nucleotide sequence ID" value="NZ_OBQC01000009.1"/>
</dbReference>
<organism evidence="1 2">
    <name type="scientific">Ureibacillus acetophenoni</name>
    <dbReference type="NCBI Taxonomy" id="614649"/>
    <lineage>
        <taxon>Bacteria</taxon>
        <taxon>Bacillati</taxon>
        <taxon>Bacillota</taxon>
        <taxon>Bacilli</taxon>
        <taxon>Bacillales</taxon>
        <taxon>Caryophanaceae</taxon>
        <taxon>Ureibacillus</taxon>
    </lineage>
</organism>
<evidence type="ECO:0000313" key="1">
    <source>
        <dbReference type="EMBL" id="SOC40947.1"/>
    </source>
</evidence>
<dbReference type="Proteomes" id="UP000219252">
    <property type="component" value="Unassembled WGS sequence"/>
</dbReference>
<keyword evidence="2" id="KW-1185">Reference proteome</keyword>
<proteinExistence type="predicted"/>
<gene>
    <name evidence="1" type="ORF">SAMN05877842_10939</name>
</gene>
<protein>
    <submittedName>
        <fullName evidence="1">Uncharacterized protein</fullName>
    </submittedName>
</protein>
<dbReference type="Pfam" id="PF22397">
    <property type="entry name" value="NADAR-DarT1"/>
    <property type="match status" value="1"/>
</dbReference>
<sequence length="215" mass="25007">MAKRPIFISSPKSSMLFKRELIEFEWFSGFSLKQKQRSIHSLHDRAREKFPEIKLLEISSKSTEQFGIELSAFNLIIKKNNMNFSVETAFQASKVFELAGPFYDLYEKSSKEAKRDTRLKESGNLIAFRYFDREFPINPKTFFYNWLYINTLSTHPDLGEKIVDYDGFTDIEFNPHKSINCQAEAAAIYVSLVKNNLLNDALSSPEDFKSAVYNY</sequence>
<dbReference type="InterPro" id="IPR053913">
    <property type="entry name" value="NADAR-DarT1"/>
</dbReference>
<dbReference type="AlphaFoldDB" id="A0A285UGZ8"/>
<dbReference type="EMBL" id="OBQC01000009">
    <property type="protein sequence ID" value="SOC40947.1"/>
    <property type="molecule type" value="Genomic_DNA"/>
</dbReference>
<evidence type="ECO:0000313" key="2">
    <source>
        <dbReference type="Proteomes" id="UP000219252"/>
    </source>
</evidence>